<organism evidence="1 2">
    <name type="scientific">Thioclava arctica</name>
    <dbReference type="NCBI Taxonomy" id="3238301"/>
    <lineage>
        <taxon>Bacteria</taxon>
        <taxon>Pseudomonadati</taxon>
        <taxon>Pseudomonadota</taxon>
        <taxon>Alphaproteobacteria</taxon>
        <taxon>Rhodobacterales</taxon>
        <taxon>Paracoccaceae</taxon>
        <taxon>Thioclava</taxon>
    </lineage>
</organism>
<dbReference type="Gene3D" id="3.20.20.70">
    <property type="entry name" value="Aldolase class I"/>
    <property type="match status" value="1"/>
</dbReference>
<dbReference type="Proteomes" id="UP001557465">
    <property type="component" value="Unassembled WGS sequence"/>
</dbReference>
<evidence type="ECO:0000313" key="1">
    <source>
        <dbReference type="EMBL" id="MEX1660718.1"/>
    </source>
</evidence>
<protein>
    <submittedName>
        <fullName evidence="1">3-keto-5-aminohexanoate cleavage protein</fullName>
    </submittedName>
</protein>
<evidence type="ECO:0000313" key="2">
    <source>
        <dbReference type="Proteomes" id="UP001557465"/>
    </source>
</evidence>
<dbReference type="Pfam" id="PF05853">
    <property type="entry name" value="BKACE"/>
    <property type="match status" value="1"/>
</dbReference>
<sequence>MAQLLPERLLHNPDLQLIFVLGRYVEGQVSQPDTLLPFREWMASVRFRPDWALCAFGAGETACLQVSLQAGGKARVGFENSLLMADGSLAPDNSARVAQIAAL</sequence>
<keyword evidence="2" id="KW-1185">Reference proteome</keyword>
<gene>
    <name evidence="1" type="ORF">AB4874_03510</name>
</gene>
<dbReference type="InterPro" id="IPR013785">
    <property type="entry name" value="Aldolase_TIM"/>
</dbReference>
<reference evidence="1 2" key="1">
    <citation type="journal article" date="2011" name="Int. J. Syst. Evol. Microbiol.">
        <title>Zhongshania antarctica gen. nov., sp. nov. and Zhongshania guokunii sp. nov., gammaproteobacteria respectively isolated from coastal attached (fast) ice and surface seawater of the Antarctic.</title>
        <authorList>
            <person name="Li H.J."/>
            <person name="Zhang X.Y."/>
            <person name="Chen C.X."/>
            <person name="Zhang Y.J."/>
            <person name="Gao Z.M."/>
            <person name="Yu Y."/>
            <person name="Chen X.L."/>
            <person name="Chen B."/>
            <person name="Zhang Y.Z."/>
        </authorList>
    </citation>
    <scope>NUCLEOTIDE SEQUENCE [LARGE SCALE GENOMIC DNA]</scope>
    <source>
        <strain evidence="1 2">15-R06ZXC-3</strain>
    </source>
</reference>
<comment type="caution">
    <text evidence="1">The sequence shown here is derived from an EMBL/GenBank/DDBJ whole genome shotgun (WGS) entry which is preliminary data.</text>
</comment>
<dbReference type="InterPro" id="IPR008567">
    <property type="entry name" value="BKACE"/>
</dbReference>
<name>A0ABV3TIB7_9RHOB</name>
<dbReference type="EMBL" id="JBFRYC010000002">
    <property type="protein sequence ID" value="MEX1660718.1"/>
    <property type="molecule type" value="Genomic_DNA"/>
</dbReference>
<dbReference type="RefSeq" id="WP_368390955.1">
    <property type="nucleotide sequence ID" value="NZ_JBFRYC010000002.1"/>
</dbReference>
<accession>A0ABV3TIB7</accession>
<proteinExistence type="predicted"/>